<dbReference type="InterPro" id="IPR003682">
    <property type="entry name" value="rRNA_ssu_MeTfrase_G"/>
</dbReference>
<evidence type="ECO:0000313" key="9">
    <source>
        <dbReference type="Proteomes" id="UP001140979"/>
    </source>
</evidence>
<dbReference type="AlphaFoldDB" id="A0A9X4EWX0"/>
<dbReference type="SUPFAM" id="SSF53335">
    <property type="entry name" value="S-adenosyl-L-methionine-dependent methyltransferases"/>
    <property type="match status" value="1"/>
</dbReference>
<evidence type="ECO:0000256" key="1">
    <source>
        <dbReference type="ARBA" id="ARBA00022490"/>
    </source>
</evidence>
<comment type="function">
    <text evidence="6">Specifically methylates the N7 position of guanine in position 527 of 16S rRNA.</text>
</comment>
<proteinExistence type="inferred from homology"/>
<evidence type="ECO:0000256" key="4">
    <source>
        <dbReference type="ARBA" id="ARBA00022679"/>
    </source>
</evidence>
<keyword evidence="4 6" id="KW-0808">Transferase</keyword>
<comment type="similarity">
    <text evidence="6">Belongs to the methyltransferase superfamily. RNA methyltransferase RsmG family.</text>
</comment>
<sequence length="210" mass="23883">MSELRTRLDQLVSQTDLEVNEQQRNQLVGYVEMLDKWNKAYNLTSVRNPMDMLVKHILDSIVVSPHLQGERFIDVGTGPGLPGIPLAIMNPDKTFFLLDSLGKRIRFIKQVLHELGIKNVTTIQSRVEEFQPEVKFDGVLSRAFASMLDMVEWCHHLPKEQTGLFLALKGQLPEEEIATLPEWCSVTDVKALKVPELEGDRHLVILSRKG</sequence>
<evidence type="ECO:0000313" key="8">
    <source>
        <dbReference type="EMBL" id="WGK85339.1"/>
    </source>
</evidence>
<name>A0A9X4EWX0_9VIBR</name>
<dbReference type="PANTHER" id="PTHR31760">
    <property type="entry name" value="S-ADENOSYL-L-METHIONINE-DEPENDENT METHYLTRANSFERASES SUPERFAMILY PROTEIN"/>
    <property type="match status" value="1"/>
</dbReference>
<gene>
    <name evidence="6 7" type="primary">rsmG</name>
    <name evidence="7" type="ORF">L9W94_09175</name>
    <name evidence="8" type="ORF">PYE67_00170</name>
</gene>
<evidence type="ECO:0000256" key="2">
    <source>
        <dbReference type="ARBA" id="ARBA00022552"/>
    </source>
</evidence>
<feature type="binding site" evidence="6">
    <location>
        <position position="142"/>
    </location>
    <ligand>
        <name>S-adenosyl-L-methionine</name>
        <dbReference type="ChEBI" id="CHEBI:59789"/>
    </ligand>
</feature>
<dbReference type="RefSeq" id="WP_053308865.1">
    <property type="nucleotide sequence ID" value="NZ_CALYLG010000371.1"/>
</dbReference>
<dbReference type="HAMAP" id="MF_00074">
    <property type="entry name" value="16SrRNA_methyltr_G"/>
    <property type="match status" value="1"/>
</dbReference>
<dbReference type="InterPro" id="IPR029063">
    <property type="entry name" value="SAM-dependent_MTases_sf"/>
</dbReference>
<keyword evidence="3 6" id="KW-0489">Methyltransferase</keyword>
<dbReference type="EC" id="2.1.1.170" evidence="6"/>
<dbReference type="GO" id="GO:0070043">
    <property type="term" value="F:rRNA (guanine-N7-)-methyltransferase activity"/>
    <property type="evidence" value="ECO:0007669"/>
    <property type="project" value="UniProtKB-UniRule"/>
</dbReference>
<organism evidence="7 9">
    <name type="scientific">Vibrio aestuarianus</name>
    <dbReference type="NCBI Taxonomy" id="28171"/>
    <lineage>
        <taxon>Bacteria</taxon>
        <taxon>Pseudomonadati</taxon>
        <taxon>Pseudomonadota</taxon>
        <taxon>Gammaproteobacteria</taxon>
        <taxon>Vibrionales</taxon>
        <taxon>Vibrionaceae</taxon>
        <taxon>Vibrio</taxon>
    </lineage>
</organism>
<dbReference type="Gene3D" id="3.40.50.150">
    <property type="entry name" value="Vaccinia Virus protein VP39"/>
    <property type="match status" value="1"/>
</dbReference>
<keyword evidence="1 6" id="KW-0963">Cytoplasm</keyword>
<comment type="catalytic activity">
    <reaction evidence="6">
        <text>guanosine(527) in 16S rRNA + S-adenosyl-L-methionine = N(7)-methylguanosine(527) in 16S rRNA + S-adenosyl-L-homocysteine</text>
        <dbReference type="Rhea" id="RHEA:42732"/>
        <dbReference type="Rhea" id="RHEA-COMP:10209"/>
        <dbReference type="Rhea" id="RHEA-COMP:10210"/>
        <dbReference type="ChEBI" id="CHEBI:57856"/>
        <dbReference type="ChEBI" id="CHEBI:59789"/>
        <dbReference type="ChEBI" id="CHEBI:74269"/>
        <dbReference type="ChEBI" id="CHEBI:74480"/>
        <dbReference type="EC" id="2.1.1.170"/>
    </reaction>
</comment>
<reference evidence="7 10" key="1">
    <citation type="submission" date="2022-02" db="EMBL/GenBank/DDBJ databases">
        <title>Emergence and expansion in Europe of a Vibrio aestuarianus clonal complex pathogenic for oysters.</title>
        <authorList>
            <person name="Mesnil A."/>
            <person name="Travers M.-A."/>
        </authorList>
    </citation>
    <scope>NUCLEOTIDE SEQUENCE</scope>
    <source>
        <strain evidence="7">19_064_11T1</strain>
        <strain evidence="8 10">U17</strain>
    </source>
</reference>
<evidence type="ECO:0000313" key="10">
    <source>
        <dbReference type="Proteomes" id="UP001241226"/>
    </source>
</evidence>
<comment type="caution">
    <text evidence="6">Lacks conserved residue(s) required for the propagation of feature annotation.</text>
</comment>
<evidence type="ECO:0000256" key="3">
    <source>
        <dbReference type="ARBA" id="ARBA00022603"/>
    </source>
</evidence>
<dbReference type="EMBL" id="JAKNBA010000013">
    <property type="protein sequence ID" value="MDE1242318.1"/>
    <property type="molecule type" value="Genomic_DNA"/>
</dbReference>
<dbReference type="Proteomes" id="UP001241226">
    <property type="component" value="Chromosome 1"/>
</dbReference>
<dbReference type="PIRSF" id="PIRSF003078">
    <property type="entry name" value="GidB"/>
    <property type="match status" value="1"/>
</dbReference>
<dbReference type="GeneID" id="79916004"/>
<accession>A0A9X4EWX0</accession>
<evidence type="ECO:0000256" key="5">
    <source>
        <dbReference type="ARBA" id="ARBA00022691"/>
    </source>
</evidence>
<dbReference type="PANTHER" id="PTHR31760:SF0">
    <property type="entry name" value="S-ADENOSYL-L-METHIONINE-DEPENDENT METHYLTRANSFERASES SUPERFAMILY PROTEIN"/>
    <property type="match status" value="1"/>
</dbReference>
<dbReference type="GO" id="GO:0005829">
    <property type="term" value="C:cytosol"/>
    <property type="evidence" value="ECO:0007669"/>
    <property type="project" value="TreeGrafter"/>
</dbReference>
<dbReference type="NCBIfam" id="TIGR00138">
    <property type="entry name" value="rsmG_gidB"/>
    <property type="match status" value="1"/>
</dbReference>
<protein>
    <recommendedName>
        <fullName evidence="6">Ribosomal RNA small subunit methyltransferase G</fullName>
        <ecNumber evidence="6">2.1.1.170</ecNumber>
    </recommendedName>
    <alternativeName>
        <fullName evidence="6">16S rRNA 7-methylguanosine methyltransferase</fullName>
        <shortName evidence="6">16S rRNA m7G methyltransferase</shortName>
    </alternativeName>
</protein>
<evidence type="ECO:0000313" key="7">
    <source>
        <dbReference type="EMBL" id="MDE1242318.1"/>
    </source>
</evidence>
<evidence type="ECO:0000256" key="6">
    <source>
        <dbReference type="HAMAP-Rule" id="MF_00074"/>
    </source>
</evidence>
<keyword evidence="2 6" id="KW-0698">rRNA processing</keyword>
<dbReference type="CDD" id="cd02440">
    <property type="entry name" value="AdoMet_MTases"/>
    <property type="match status" value="1"/>
</dbReference>
<keyword evidence="5 6" id="KW-0949">S-adenosyl-L-methionine</keyword>
<feature type="binding site" evidence="6">
    <location>
        <begin position="127"/>
        <end position="128"/>
    </location>
    <ligand>
        <name>S-adenosyl-L-methionine</name>
        <dbReference type="ChEBI" id="CHEBI:59789"/>
    </ligand>
</feature>
<dbReference type="FunFam" id="3.40.50.150:FF:000032">
    <property type="entry name" value="Ribosomal RNA small subunit methyltransferase G"/>
    <property type="match status" value="1"/>
</dbReference>
<dbReference type="Pfam" id="PF02527">
    <property type="entry name" value="GidB"/>
    <property type="match status" value="1"/>
</dbReference>
<feature type="binding site" evidence="6">
    <location>
        <position position="81"/>
    </location>
    <ligand>
        <name>S-adenosyl-L-methionine</name>
        <dbReference type="ChEBI" id="CHEBI:59789"/>
    </ligand>
</feature>
<dbReference type="EMBL" id="CP118711">
    <property type="protein sequence ID" value="WGK85339.1"/>
    <property type="molecule type" value="Genomic_DNA"/>
</dbReference>
<comment type="subcellular location">
    <subcellularLocation>
        <location evidence="6">Cytoplasm</location>
    </subcellularLocation>
</comment>
<dbReference type="Proteomes" id="UP001140979">
    <property type="component" value="Unassembled WGS sequence"/>
</dbReference>
<feature type="binding site" evidence="6">
    <location>
        <position position="76"/>
    </location>
    <ligand>
        <name>S-adenosyl-L-methionine</name>
        <dbReference type="ChEBI" id="CHEBI:59789"/>
    </ligand>
</feature>